<feature type="non-terminal residue" evidence="1">
    <location>
        <position position="1"/>
    </location>
</feature>
<accession>A0A9P4NPJ8</accession>
<evidence type="ECO:0000313" key="2">
    <source>
        <dbReference type="Proteomes" id="UP000800235"/>
    </source>
</evidence>
<protein>
    <submittedName>
        <fullName evidence="1">Uncharacterized protein</fullName>
    </submittedName>
</protein>
<reference evidence="1" key="1">
    <citation type="journal article" date="2020" name="Stud. Mycol.">
        <title>101 Dothideomycetes genomes: a test case for predicting lifestyles and emergence of pathogens.</title>
        <authorList>
            <person name="Haridas S."/>
            <person name="Albert R."/>
            <person name="Binder M."/>
            <person name="Bloem J."/>
            <person name="Labutti K."/>
            <person name="Salamov A."/>
            <person name="Andreopoulos B."/>
            <person name="Baker S."/>
            <person name="Barry K."/>
            <person name="Bills G."/>
            <person name="Bluhm B."/>
            <person name="Cannon C."/>
            <person name="Castanera R."/>
            <person name="Culley D."/>
            <person name="Daum C."/>
            <person name="Ezra D."/>
            <person name="Gonzalez J."/>
            <person name="Henrissat B."/>
            <person name="Kuo A."/>
            <person name="Liang C."/>
            <person name="Lipzen A."/>
            <person name="Lutzoni F."/>
            <person name="Magnuson J."/>
            <person name="Mondo S."/>
            <person name="Nolan M."/>
            <person name="Ohm R."/>
            <person name="Pangilinan J."/>
            <person name="Park H.-J."/>
            <person name="Ramirez L."/>
            <person name="Alfaro M."/>
            <person name="Sun H."/>
            <person name="Tritt A."/>
            <person name="Yoshinaga Y."/>
            <person name="Zwiers L.-H."/>
            <person name="Turgeon B."/>
            <person name="Goodwin S."/>
            <person name="Spatafora J."/>
            <person name="Crous P."/>
            <person name="Grigoriev I."/>
        </authorList>
    </citation>
    <scope>NUCLEOTIDE SEQUENCE</scope>
    <source>
        <strain evidence="1">CBS 130266</strain>
    </source>
</reference>
<dbReference type="Proteomes" id="UP000800235">
    <property type="component" value="Unassembled WGS sequence"/>
</dbReference>
<gene>
    <name evidence="1" type="ORF">EJ08DRAFT_650526</name>
</gene>
<dbReference type="EMBL" id="MU007048">
    <property type="protein sequence ID" value="KAF2429312.1"/>
    <property type="molecule type" value="Genomic_DNA"/>
</dbReference>
<organism evidence="1 2">
    <name type="scientific">Tothia fuscella</name>
    <dbReference type="NCBI Taxonomy" id="1048955"/>
    <lineage>
        <taxon>Eukaryota</taxon>
        <taxon>Fungi</taxon>
        <taxon>Dikarya</taxon>
        <taxon>Ascomycota</taxon>
        <taxon>Pezizomycotina</taxon>
        <taxon>Dothideomycetes</taxon>
        <taxon>Pleosporomycetidae</taxon>
        <taxon>Venturiales</taxon>
        <taxon>Cylindrosympodiaceae</taxon>
        <taxon>Tothia</taxon>
    </lineage>
</organism>
<keyword evidence="2" id="KW-1185">Reference proteome</keyword>
<comment type="caution">
    <text evidence="1">The sequence shown here is derived from an EMBL/GenBank/DDBJ whole genome shotgun (WGS) entry which is preliminary data.</text>
</comment>
<dbReference type="AlphaFoldDB" id="A0A9P4NPJ8"/>
<name>A0A9P4NPJ8_9PEZI</name>
<sequence>MPLGASNYEAYFARSRFESIHQHSRLICLSLSREAYARPDTKSRVRRILLSAGMATQLVAAGGAMCQTLWKVDLSVNDIEQMSAPHR</sequence>
<proteinExistence type="predicted"/>
<evidence type="ECO:0000313" key="1">
    <source>
        <dbReference type="EMBL" id="KAF2429312.1"/>
    </source>
</evidence>